<gene>
    <name evidence="2" type="ORF">FC64_GL000850</name>
</gene>
<accession>A0A0R1ZJV2</accession>
<keyword evidence="1" id="KW-0812">Transmembrane</keyword>
<evidence type="ECO:0000313" key="2">
    <source>
        <dbReference type="EMBL" id="KRM53188.1"/>
    </source>
</evidence>
<dbReference type="AlphaFoldDB" id="A0A0R1ZJV2"/>
<comment type="caution">
    <text evidence="2">The sequence shown here is derived from an EMBL/GenBank/DDBJ whole genome shotgun (WGS) entry which is preliminary data.</text>
</comment>
<dbReference type="RefSeq" id="WP_057906184.1">
    <property type="nucleotide sequence ID" value="NZ_AYYZ01000006.1"/>
</dbReference>
<dbReference type="STRING" id="1423820.FC64_GL000850"/>
<proteinExistence type="predicted"/>
<sequence length="79" mass="9266">MKHLKRNLILIFIADTLLLIACLAFTVQKFIHHPQMSLELIILLIFDFIVLSTFCSLLTIAVQYIIRKIKARKKQKENQ</sequence>
<reference evidence="2 3" key="1">
    <citation type="journal article" date="2015" name="Genome Announc.">
        <title>Expanding the biotechnology potential of lactobacilli through comparative genomics of 213 strains and associated genera.</title>
        <authorList>
            <person name="Sun Z."/>
            <person name="Harris H.M."/>
            <person name="McCann A."/>
            <person name="Guo C."/>
            <person name="Argimon S."/>
            <person name="Zhang W."/>
            <person name="Yang X."/>
            <person name="Jeffery I.B."/>
            <person name="Cooney J.C."/>
            <person name="Kagawa T.F."/>
            <person name="Liu W."/>
            <person name="Song Y."/>
            <person name="Salvetti E."/>
            <person name="Wrobel A."/>
            <person name="Rasinkangas P."/>
            <person name="Parkhill J."/>
            <person name="Rea M.C."/>
            <person name="O'Sullivan O."/>
            <person name="Ritari J."/>
            <person name="Douillard F.P."/>
            <person name="Paul Ross R."/>
            <person name="Yang R."/>
            <person name="Briner A.E."/>
            <person name="Felis G.E."/>
            <person name="de Vos W.M."/>
            <person name="Barrangou R."/>
            <person name="Klaenhammer T.R."/>
            <person name="Caufield P.W."/>
            <person name="Cui Y."/>
            <person name="Zhang H."/>
            <person name="O'Toole P.W."/>
        </authorList>
    </citation>
    <scope>NUCLEOTIDE SEQUENCE [LARGE SCALE GENOMIC DNA]</scope>
    <source>
        <strain evidence="2 3">DSM 20653</strain>
    </source>
</reference>
<feature type="transmembrane region" description="Helical" evidence="1">
    <location>
        <begin position="40"/>
        <end position="66"/>
    </location>
</feature>
<dbReference type="Proteomes" id="UP000051291">
    <property type="component" value="Unassembled WGS sequence"/>
</dbReference>
<dbReference type="PATRIC" id="fig|1423820.4.peg.871"/>
<keyword evidence="1" id="KW-1133">Transmembrane helix</keyword>
<evidence type="ECO:0000313" key="3">
    <source>
        <dbReference type="Proteomes" id="UP000051291"/>
    </source>
</evidence>
<evidence type="ECO:0000256" key="1">
    <source>
        <dbReference type="SAM" id="Phobius"/>
    </source>
</evidence>
<organism evidence="2 3">
    <name type="scientific">Ligilactobacillus araffinosus DSM 20653</name>
    <dbReference type="NCBI Taxonomy" id="1423820"/>
    <lineage>
        <taxon>Bacteria</taxon>
        <taxon>Bacillati</taxon>
        <taxon>Bacillota</taxon>
        <taxon>Bacilli</taxon>
        <taxon>Lactobacillales</taxon>
        <taxon>Lactobacillaceae</taxon>
        <taxon>Ligilactobacillus</taxon>
    </lineage>
</organism>
<keyword evidence="3" id="KW-1185">Reference proteome</keyword>
<protein>
    <submittedName>
        <fullName evidence="2">Uncharacterized protein</fullName>
    </submittedName>
</protein>
<name>A0A0R1ZJV2_9LACO</name>
<dbReference type="EMBL" id="AYYZ01000006">
    <property type="protein sequence ID" value="KRM53188.1"/>
    <property type="molecule type" value="Genomic_DNA"/>
</dbReference>
<keyword evidence="1" id="KW-0472">Membrane</keyword>